<evidence type="ECO:0000256" key="5">
    <source>
        <dbReference type="PIRSR" id="PIRSR604808-1"/>
    </source>
</evidence>
<dbReference type="GO" id="GO:0005634">
    <property type="term" value="C:nucleus"/>
    <property type="evidence" value="ECO:0007669"/>
    <property type="project" value="TreeGrafter"/>
</dbReference>
<evidence type="ECO:0000256" key="4">
    <source>
        <dbReference type="ARBA" id="ARBA00022842"/>
    </source>
</evidence>
<dbReference type="SUPFAM" id="SSF56219">
    <property type="entry name" value="DNase I-like"/>
    <property type="match status" value="1"/>
</dbReference>
<dbReference type="Gene3D" id="3.60.10.10">
    <property type="entry name" value="Endonuclease/exonuclease/phosphatase"/>
    <property type="match status" value="1"/>
</dbReference>
<dbReference type="GO" id="GO:0006284">
    <property type="term" value="P:base-excision repair"/>
    <property type="evidence" value="ECO:0007669"/>
    <property type="project" value="TreeGrafter"/>
</dbReference>
<keyword evidence="2 6" id="KW-0479">Metal-binding</keyword>
<dbReference type="OrthoDB" id="498125at2759"/>
<dbReference type="PANTHER" id="PTHR22748">
    <property type="entry name" value="AP ENDONUCLEASE"/>
    <property type="match status" value="1"/>
</dbReference>
<dbReference type="GO" id="GO:0008311">
    <property type="term" value="F:double-stranded DNA 3'-5' DNA exonuclease activity"/>
    <property type="evidence" value="ECO:0007669"/>
    <property type="project" value="TreeGrafter"/>
</dbReference>
<keyword evidence="11" id="KW-1185">Reference proteome</keyword>
<accession>A0A6A6T7S9</accession>
<feature type="active site" evidence="5">
    <location>
        <position position="244"/>
    </location>
</feature>
<feature type="region of interest" description="Disordered" evidence="8">
    <location>
        <begin position="1"/>
        <end position="52"/>
    </location>
</feature>
<evidence type="ECO:0000256" key="8">
    <source>
        <dbReference type="SAM" id="MobiDB-lite"/>
    </source>
</evidence>
<gene>
    <name evidence="10" type="ORF">K491DRAFT_630883</name>
</gene>
<dbReference type="Pfam" id="PF03372">
    <property type="entry name" value="Exo_endo_phos"/>
    <property type="match status" value="1"/>
</dbReference>
<feature type="binding site" evidence="6">
    <location>
        <position position="417"/>
    </location>
    <ligand>
        <name>Mg(2+)</name>
        <dbReference type="ChEBI" id="CHEBI:18420"/>
        <label>1</label>
    </ligand>
</feature>
<dbReference type="GO" id="GO:0008081">
    <property type="term" value="F:phosphoric diester hydrolase activity"/>
    <property type="evidence" value="ECO:0007669"/>
    <property type="project" value="TreeGrafter"/>
</dbReference>
<feature type="binding site" evidence="6">
    <location>
        <position position="297"/>
    </location>
    <ligand>
        <name>Mg(2+)</name>
        <dbReference type="ChEBI" id="CHEBI:18420"/>
        <label>1</label>
    </ligand>
</feature>
<dbReference type="InterPro" id="IPR004808">
    <property type="entry name" value="AP_endonuc_1"/>
</dbReference>
<feature type="site" description="Important for catalytic activity" evidence="7">
    <location>
        <position position="386"/>
    </location>
</feature>
<dbReference type="InterPro" id="IPR036691">
    <property type="entry name" value="Endo/exonu/phosph_ase_sf"/>
</dbReference>
<feature type="domain" description="Endonuclease/exonuclease/phosphatase" evidence="9">
    <location>
        <begin position="60"/>
        <end position="417"/>
    </location>
</feature>
<feature type="active site" description="Proton acceptor" evidence="5">
    <location>
        <position position="417"/>
    </location>
</feature>
<proteinExistence type="inferred from homology"/>
<dbReference type="GO" id="GO:0003677">
    <property type="term" value="F:DNA binding"/>
    <property type="evidence" value="ECO:0007669"/>
    <property type="project" value="InterPro"/>
</dbReference>
<comment type="cofactor">
    <cofactor evidence="6">
        <name>Mg(2+)</name>
        <dbReference type="ChEBI" id="CHEBI:18420"/>
    </cofactor>
    <cofactor evidence="6">
        <name>Mn(2+)</name>
        <dbReference type="ChEBI" id="CHEBI:29035"/>
    </cofactor>
    <text evidence="6">Probably binds two magnesium or manganese ions per subunit.</text>
</comment>
<feature type="binding site" evidence="6">
    <location>
        <position position="295"/>
    </location>
    <ligand>
        <name>Mg(2+)</name>
        <dbReference type="ChEBI" id="CHEBI:18420"/>
        <label>1</label>
    </ligand>
</feature>
<evidence type="ECO:0000313" key="11">
    <source>
        <dbReference type="Proteomes" id="UP000799324"/>
    </source>
</evidence>
<evidence type="ECO:0000256" key="6">
    <source>
        <dbReference type="PIRSR" id="PIRSR604808-2"/>
    </source>
</evidence>
<feature type="site" description="Interaction with DNA substrate" evidence="7">
    <location>
        <position position="417"/>
    </location>
</feature>
<organism evidence="10 11">
    <name type="scientific">Lophiostoma macrostomum CBS 122681</name>
    <dbReference type="NCBI Taxonomy" id="1314788"/>
    <lineage>
        <taxon>Eukaryota</taxon>
        <taxon>Fungi</taxon>
        <taxon>Dikarya</taxon>
        <taxon>Ascomycota</taxon>
        <taxon>Pezizomycotina</taxon>
        <taxon>Dothideomycetes</taxon>
        <taxon>Pleosporomycetidae</taxon>
        <taxon>Pleosporales</taxon>
        <taxon>Lophiostomataceae</taxon>
        <taxon>Lophiostoma</taxon>
    </lineage>
</organism>
<evidence type="ECO:0000313" key="10">
    <source>
        <dbReference type="EMBL" id="KAF2654993.1"/>
    </source>
</evidence>
<evidence type="ECO:0000256" key="3">
    <source>
        <dbReference type="ARBA" id="ARBA00022801"/>
    </source>
</evidence>
<dbReference type="InterPro" id="IPR020847">
    <property type="entry name" value="AP_endonuclease_F1_BS"/>
</dbReference>
<feature type="site" description="Transition state stabilizer" evidence="7">
    <location>
        <position position="297"/>
    </location>
</feature>
<keyword evidence="4 6" id="KW-0460">Magnesium</keyword>
<feature type="active site" description="Proton donor/acceptor" evidence="5">
    <location>
        <position position="295"/>
    </location>
</feature>
<dbReference type="PROSITE" id="PS51435">
    <property type="entry name" value="AP_NUCLEASE_F1_4"/>
    <property type="match status" value="1"/>
</dbReference>
<evidence type="ECO:0000259" key="9">
    <source>
        <dbReference type="Pfam" id="PF03372"/>
    </source>
</evidence>
<name>A0A6A6T7S9_9PLEO</name>
<feature type="binding site" evidence="6">
    <location>
        <position position="118"/>
    </location>
    <ligand>
        <name>Mg(2+)</name>
        <dbReference type="ChEBI" id="CHEBI:18420"/>
        <label>1</label>
    </ligand>
</feature>
<dbReference type="EMBL" id="MU004355">
    <property type="protein sequence ID" value="KAF2654993.1"/>
    <property type="molecule type" value="Genomic_DNA"/>
</dbReference>
<dbReference type="AlphaFoldDB" id="A0A6A6T7S9"/>
<sequence>MKTPLTRVKLIPMSTRLISPPPTKRRKTSHPTRQESPTIVTPSPGSPPAPSSPDVLRVYSWNINGILPFLQSPITNYFKRSSNHGSEAKQESQKNFAHASLRTFLHEHHYPDVLFLQEVKISAMDFKTQDAVRRSVNTLLAIEKSTVDPSATSKPPTYNVHFTLPTDRHNARGLGGNGKLYGVCSIVRSDLSTKFGAEVTSRTVDWDSEGRISIIEINSDPSTSNMSSNSSTVPKTKLALFNIYAVNGTDNPYKRPTTGEVCGTRHDRKLEFHTLLVQECISMEKQGWDIVLAGDMNVAPERIDGFPKLREWPRQHVTNRADFNEKFLSKMQLTAENDGDRGEKGHKSEAENWYGVDVWRALHPEERRYTYYPTTREWGTSCDRVDYFVASKKLYDEGYMGSAGILDSEEGRGPSDHVPIWVDIRIGPEHNQT</sequence>
<comment type="similarity">
    <text evidence="1">Belongs to the DNA repair enzymes AP/ExoA family.</text>
</comment>
<evidence type="ECO:0000256" key="1">
    <source>
        <dbReference type="ARBA" id="ARBA00007092"/>
    </source>
</evidence>
<dbReference type="Proteomes" id="UP000799324">
    <property type="component" value="Unassembled WGS sequence"/>
</dbReference>
<evidence type="ECO:0000256" key="2">
    <source>
        <dbReference type="ARBA" id="ARBA00022723"/>
    </source>
</evidence>
<keyword evidence="3" id="KW-0378">Hydrolase</keyword>
<keyword evidence="6" id="KW-0464">Manganese</keyword>
<feature type="binding site" evidence="6">
    <location>
        <position position="416"/>
    </location>
    <ligand>
        <name>Mg(2+)</name>
        <dbReference type="ChEBI" id="CHEBI:18420"/>
        <label>1</label>
    </ligand>
</feature>
<dbReference type="InterPro" id="IPR005135">
    <property type="entry name" value="Endo/exonuclease/phosphatase"/>
</dbReference>
<evidence type="ECO:0000256" key="7">
    <source>
        <dbReference type="PIRSR" id="PIRSR604808-3"/>
    </source>
</evidence>
<dbReference type="GO" id="GO:0046872">
    <property type="term" value="F:metal ion binding"/>
    <property type="evidence" value="ECO:0007669"/>
    <property type="project" value="UniProtKB-KW"/>
</dbReference>
<feature type="binding site" evidence="6">
    <location>
        <position position="62"/>
    </location>
    <ligand>
        <name>Mg(2+)</name>
        <dbReference type="ChEBI" id="CHEBI:18420"/>
        <label>1</label>
    </ligand>
</feature>
<dbReference type="PROSITE" id="PS00726">
    <property type="entry name" value="AP_NUCLEASE_F1_1"/>
    <property type="match status" value="1"/>
</dbReference>
<protein>
    <submittedName>
        <fullName evidence="10">DNase I-like protein</fullName>
    </submittedName>
</protein>
<reference evidence="10" key="1">
    <citation type="journal article" date="2020" name="Stud. Mycol.">
        <title>101 Dothideomycetes genomes: a test case for predicting lifestyles and emergence of pathogens.</title>
        <authorList>
            <person name="Haridas S."/>
            <person name="Albert R."/>
            <person name="Binder M."/>
            <person name="Bloem J."/>
            <person name="Labutti K."/>
            <person name="Salamov A."/>
            <person name="Andreopoulos B."/>
            <person name="Baker S."/>
            <person name="Barry K."/>
            <person name="Bills G."/>
            <person name="Bluhm B."/>
            <person name="Cannon C."/>
            <person name="Castanera R."/>
            <person name="Culley D."/>
            <person name="Daum C."/>
            <person name="Ezra D."/>
            <person name="Gonzalez J."/>
            <person name="Henrissat B."/>
            <person name="Kuo A."/>
            <person name="Liang C."/>
            <person name="Lipzen A."/>
            <person name="Lutzoni F."/>
            <person name="Magnuson J."/>
            <person name="Mondo S."/>
            <person name="Nolan M."/>
            <person name="Ohm R."/>
            <person name="Pangilinan J."/>
            <person name="Park H.-J."/>
            <person name="Ramirez L."/>
            <person name="Alfaro M."/>
            <person name="Sun H."/>
            <person name="Tritt A."/>
            <person name="Yoshinaga Y."/>
            <person name="Zwiers L.-H."/>
            <person name="Turgeon B."/>
            <person name="Goodwin S."/>
            <person name="Spatafora J."/>
            <person name="Crous P."/>
            <person name="Grigoriev I."/>
        </authorList>
    </citation>
    <scope>NUCLEOTIDE SEQUENCE</scope>
    <source>
        <strain evidence="10">CBS 122681</strain>
    </source>
</reference>
<dbReference type="GO" id="GO:0003906">
    <property type="term" value="F:DNA-(apurinic or apyrimidinic site) endonuclease activity"/>
    <property type="evidence" value="ECO:0007669"/>
    <property type="project" value="TreeGrafter"/>
</dbReference>
<dbReference type="PANTHER" id="PTHR22748:SF14">
    <property type="entry name" value="ENDONUCLEASE_EXONUCLEASE_PHOSPHATASE DOMAIN-CONTAINING PROTEIN"/>
    <property type="match status" value="1"/>
</dbReference>